<comment type="cofactor">
    <cofactor evidence="1">
        <name>pyridoxal 5'-phosphate</name>
        <dbReference type="ChEBI" id="CHEBI:597326"/>
    </cofactor>
</comment>
<protein>
    <recommendedName>
        <fullName evidence="4">O-succinylhomoserine sulfhydrylase</fullName>
    </recommendedName>
</protein>
<dbReference type="GO" id="GO:0016846">
    <property type="term" value="F:carbon-sulfur lyase activity"/>
    <property type="evidence" value="ECO:0007669"/>
    <property type="project" value="TreeGrafter"/>
</dbReference>
<feature type="non-terminal residue" evidence="3">
    <location>
        <position position="356"/>
    </location>
</feature>
<dbReference type="InterPro" id="IPR015422">
    <property type="entry name" value="PyrdxlP-dep_Trfase_small"/>
</dbReference>
<evidence type="ECO:0000313" key="3">
    <source>
        <dbReference type="EMBL" id="SVC18108.1"/>
    </source>
</evidence>
<keyword evidence="2" id="KW-0663">Pyridoxal phosphate</keyword>
<feature type="non-terminal residue" evidence="3">
    <location>
        <position position="1"/>
    </location>
</feature>
<evidence type="ECO:0000256" key="1">
    <source>
        <dbReference type="ARBA" id="ARBA00001933"/>
    </source>
</evidence>
<accession>A0A382K1J8</accession>
<dbReference type="Pfam" id="PF01053">
    <property type="entry name" value="Cys_Met_Meta_PP"/>
    <property type="match status" value="1"/>
</dbReference>
<name>A0A382K1J8_9ZZZZ</name>
<sequence>VRGGLLRSEHGETSEAIFMNSGYVFKSAEEAKARFAGESEGYLYSRYGNPTVTMFENRMALNEGSESCFAAASGMAAVFASLMSYLKSGDEVVSSRALFGSCYQIIDQILPRYGIITHLIDGTDLSQWEKHVTNKTKCVFLESPSNPTMEIIDIQAVSKIAHQHNALVIVDNILASPVLQKPMDLGADIVVYSGTKHIDGQGRSIGGAILSSQQLYEEYIKPFMRHTGPTLSPFNAWILLKGLETLEYRMDQHCHNALKVANYLSQHPKVEKTIYPFLKNHPQYALAKKQMSKGGSIVTFIIKGNNAFEFMNALNLFDISNNLGDTKSLVTHPATTTHRVIGEEGRKKLNIPDNMI</sequence>
<dbReference type="Gene3D" id="3.90.1150.10">
    <property type="entry name" value="Aspartate Aminotransferase, domain 1"/>
    <property type="match status" value="1"/>
</dbReference>
<dbReference type="AlphaFoldDB" id="A0A382K1J8"/>
<dbReference type="FunFam" id="3.40.640.10:FF:000046">
    <property type="entry name" value="Cystathionine gamma-lyase"/>
    <property type="match status" value="1"/>
</dbReference>
<proteinExistence type="predicted"/>
<dbReference type="CDD" id="cd00614">
    <property type="entry name" value="CGS_like"/>
    <property type="match status" value="1"/>
</dbReference>
<dbReference type="InterPro" id="IPR015421">
    <property type="entry name" value="PyrdxlP-dep_Trfase_major"/>
</dbReference>
<dbReference type="GO" id="GO:0019346">
    <property type="term" value="P:transsulfuration"/>
    <property type="evidence" value="ECO:0007669"/>
    <property type="project" value="InterPro"/>
</dbReference>
<dbReference type="EMBL" id="UINC01077723">
    <property type="protein sequence ID" value="SVC18108.1"/>
    <property type="molecule type" value="Genomic_DNA"/>
</dbReference>
<dbReference type="GO" id="GO:0005737">
    <property type="term" value="C:cytoplasm"/>
    <property type="evidence" value="ECO:0007669"/>
    <property type="project" value="TreeGrafter"/>
</dbReference>
<dbReference type="NCBIfam" id="TIGR01325">
    <property type="entry name" value="O_suc_HS_sulf"/>
    <property type="match status" value="1"/>
</dbReference>
<dbReference type="SUPFAM" id="SSF53383">
    <property type="entry name" value="PLP-dependent transferases"/>
    <property type="match status" value="1"/>
</dbReference>
<gene>
    <name evidence="3" type="ORF">METZ01_LOCUS270962</name>
</gene>
<dbReference type="PANTHER" id="PTHR11808">
    <property type="entry name" value="TRANS-SULFURATION ENZYME FAMILY MEMBER"/>
    <property type="match status" value="1"/>
</dbReference>
<dbReference type="GO" id="GO:0071268">
    <property type="term" value="P:homocysteine biosynthetic process"/>
    <property type="evidence" value="ECO:0007669"/>
    <property type="project" value="InterPro"/>
</dbReference>
<dbReference type="GO" id="GO:0030170">
    <property type="term" value="F:pyridoxal phosphate binding"/>
    <property type="evidence" value="ECO:0007669"/>
    <property type="project" value="InterPro"/>
</dbReference>
<dbReference type="InterPro" id="IPR015424">
    <property type="entry name" value="PyrdxlP-dep_Trfase"/>
</dbReference>
<evidence type="ECO:0008006" key="4">
    <source>
        <dbReference type="Google" id="ProtNLM"/>
    </source>
</evidence>
<reference evidence="3" key="1">
    <citation type="submission" date="2018-05" db="EMBL/GenBank/DDBJ databases">
        <authorList>
            <person name="Lanie J.A."/>
            <person name="Ng W.-L."/>
            <person name="Kazmierczak K.M."/>
            <person name="Andrzejewski T.M."/>
            <person name="Davidsen T.M."/>
            <person name="Wayne K.J."/>
            <person name="Tettelin H."/>
            <person name="Glass J.I."/>
            <person name="Rusch D."/>
            <person name="Podicherti R."/>
            <person name="Tsui H.-C.T."/>
            <person name="Winkler M.E."/>
        </authorList>
    </citation>
    <scope>NUCLEOTIDE SEQUENCE</scope>
</reference>
<organism evidence="3">
    <name type="scientific">marine metagenome</name>
    <dbReference type="NCBI Taxonomy" id="408172"/>
    <lineage>
        <taxon>unclassified sequences</taxon>
        <taxon>metagenomes</taxon>
        <taxon>ecological metagenomes</taxon>
    </lineage>
</organism>
<dbReference type="InterPro" id="IPR006234">
    <property type="entry name" value="O-succ-hSer_sulfhydrylase"/>
</dbReference>
<evidence type="ECO:0000256" key="2">
    <source>
        <dbReference type="ARBA" id="ARBA00022898"/>
    </source>
</evidence>
<dbReference type="Gene3D" id="3.40.640.10">
    <property type="entry name" value="Type I PLP-dependent aspartate aminotransferase-like (Major domain)"/>
    <property type="match status" value="1"/>
</dbReference>
<dbReference type="PANTHER" id="PTHR11808:SF80">
    <property type="entry name" value="CYSTATHIONINE GAMMA-LYASE"/>
    <property type="match status" value="1"/>
</dbReference>
<dbReference type="PIRSF" id="PIRSF001434">
    <property type="entry name" value="CGS"/>
    <property type="match status" value="1"/>
</dbReference>
<dbReference type="InterPro" id="IPR000277">
    <property type="entry name" value="Cys/Met-Metab_PyrdxlP-dep_enz"/>
</dbReference>